<dbReference type="Proteomes" id="UP000216624">
    <property type="component" value="Unassembled WGS sequence"/>
</dbReference>
<dbReference type="InterPro" id="IPR059112">
    <property type="entry name" value="CysZ/EI24"/>
</dbReference>
<evidence type="ECO:0000256" key="4">
    <source>
        <dbReference type="ARBA" id="ARBA00022989"/>
    </source>
</evidence>
<dbReference type="AlphaFoldDB" id="A0A260ZAG1"/>
<reference evidence="8" key="1">
    <citation type="submission" date="2017-08" db="EMBL/GenBank/DDBJ databases">
        <authorList>
            <person name="de Groot N.N."/>
        </authorList>
    </citation>
    <scope>NUCLEOTIDE SEQUENCE [LARGE SCALE GENOMIC DNA]</scope>
    <source>
        <strain evidence="8">PX439</strain>
    </source>
</reference>
<protein>
    <submittedName>
        <fullName evidence="8">Uncharacterized protein</fullName>
    </submittedName>
</protein>
<comment type="caution">
    <text evidence="8">The sequence shown here is derived from an EMBL/GenBank/DDBJ whole genome shotgun (WGS) entry which is preliminary data.</text>
</comment>
<evidence type="ECO:0000256" key="2">
    <source>
        <dbReference type="ARBA" id="ARBA00010970"/>
    </source>
</evidence>
<evidence type="ECO:0000313" key="8">
    <source>
        <dbReference type="EMBL" id="OZF82680.1"/>
    </source>
</evidence>
<keyword evidence="4 6" id="KW-1133">Transmembrane helix</keyword>
<reference evidence="9" key="2">
    <citation type="submission" date="2017-08" db="EMBL/GenBank/DDBJ databases">
        <authorList>
            <person name="Fierst J.L."/>
        </authorList>
    </citation>
    <scope>NUCLEOTIDE SEQUENCE [LARGE SCALE GENOMIC DNA]</scope>
    <source>
        <strain evidence="9">PX439</strain>
    </source>
</reference>
<feature type="transmembrane region" description="Helical" evidence="6">
    <location>
        <begin position="113"/>
        <end position="133"/>
    </location>
</feature>
<feature type="transmembrane region" description="Helical" evidence="6">
    <location>
        <begin position="185"/>
        <end position="208"/>
    </location>
</feature>
<keyword evidence="9" id="KW-1185">Reference proteome</keyword>
<dbReference type="GO" id="GO:0016236">
    <property type="term" value="P:macroautophagy"/>
    <property type="evidence" value="ECO:0007669"/>
    <property type="project" value="TreeGrafter"/>
</dbReference>
<dbReference type="PANTHER" id="PTHR21389">
    <property type="entry name" value="P53 INDUCED PROTEIN"/>
    <property type="match status" value="1"/>
</dbReference>
<comment type="similarity">
    <text evidence="2">Belongs to the EI24 family.</text>
</comment>
<comment type="subcellular location">
    <subcellularLocation>
        <location evidence="1">Membrane</location>
        <topology evidence="1">Multi-pass membrane protein</topology>
    </subcellularLocation>
</comment>
<proteinExistence type="inferred from homology"/>
<evidence type="ECO:0000313" key="10">
    <source>
        <dbReference type="Proteomes" id="UP000483820"/>
    </source>
</evidence>
<feature type="non-terminal residue" evidence="8">
    <location>
        <position position="1"/>
    </location>
</feature>
<sequence length="315" mass="37024">MGILRIVAEDYFHGFKDSILGLMFIRRILAEDAREIQVEPPERRERTVLQMRREKQGIFRRPPEPPKKKDSLVKKLTQIYAMNIGFVVVWQLLVFILSFVFGLFGRAELGETIGYLMIAPIFVLMKIVQMLWFSDISGACMRALNQPPPNQESMGRMFGETVTSLVHQNIFFVQAMLSQYLPIPLITPFIFFVHMSLLNSMYCFDYFYESYNFSFNRRANYYETRWPYFLGFGTPLTIASSMFSSMFANGVIYALLFPLFIISSYKVNWARKYDGKIPQITFCRISYFLTQRVAELTRWWYTPTPNSQLRPVQKQ</sequence>
<keyword evidence="5 6" id="KW-0472">Membrane</keyword>
<dbReference type="Proteomes" id="UP000483820">
    <property type="component" value="Chromosome III"/>
</dbReference>
<gene>
    <name evidence="8" type="ORF">FL82_10205</name>
    <name evidence="7" type="ORF">GCK72_009831</name>
</gene>
<feature type="transmembrane region" description="Helical" evidence="6">
    <location>
        <begin position="228"/>
        <end position="261"/>
    </location>
</feature>
<dbReference type="GO" id="GO:0016020">
    <property type="term" value="C:membrane"/>
    <property type="evidence" value="ECO:0007669"/>
    <property type="project" value="UniProtKB-SubCell"/>
</dbReference>
<evidence type="ECO:0000256" key="3">
    <source>
        <dbReference type="ARBA" id="ARBA00022692"/>
    </source>
</evidence>
<evidence type="ECO:0000313" key="7">
    <source>
        <dbReference type="EMBL" id="KAF1761575.1"/>
    </source>
</evidence>
<dbReference type="Pfam" id="PF07264">
    <property type="entry name" value="EI24"/>
    <property type="match status" value="1"/>
</dbReference>
<feature type="transmembrane region" description="Helical" evidence="6">
    <location>
        <begin position="79"/>
        <end position="101"/>
    </location>
</feature>
<dbReference type="EMBL" id="NMWX01000196">
    <property type="protein sequence ID" value="OZF82680.1"/>
    <property type="molecule type" value="Genomic_DNA"/>
</dbReference>
<reference evidence="7 10" key="3">
    <citation type="submission" date="2019-12" db="EMBL/GenBank/DDBJ databases">
        <title>Chromosome-level assembly of the Caenorhabditis remanei genome.</title>
        <authorList>
            <person name="Teterina A.A."/>
            <person name="Willis J.H."/>
            <person name="Phillips P.C."/>
        </authorList>
    </citation>
    <scope>NUCLEOTIDE SEQUENCE [LARGE SCALE GENOMIC DNA]</scope>
    <source>
        <strain evidence="7 10">PX506</strain>
        <tissue evidence="7">Whole organism</tissue>
    </source>
</reference>
<evidence type="ECO:0000256" key="6">
    <source>
        <dbReference type="SAM" id="Phobius"/>
    </source>
</evidence>
<evidence type="ECO:0000256" key="5">
    <source>
        <dbReference type="ARBA" id="ARBA00023136"/>
    </source>
</evidence>
<name>A0A260ZAG1_CAERE</name>
<evidence type="ECO:0000256" key="1">
    <source>
        <dbReference type="ARBA" id="ARBA00004141"/>
    </source>
</evidence>
<dbReference type="PANTHER" id="PTHR21389:SF0">
    <property type="entry name" value="ETOPOSIDE-INDUCED PROTEIN 2.4 HOMOLOG"/>
    <property type="match status" value="1"/>
</dbReference>
<organism evidence="8 9">
    <name type="scientific">Caenorhabditis remanei</name>
    <name type="common">Caenorhabditis vulgaris</name>
    <dbReference type="NCBI Taxonomy" id="31234"/>
    <lineage>
        <taxon>Eukaryota</taxon>
        <taxon>Metazoa</taxon>
        <taxon>Ecdysozoa</taxon>
        <taxon>Nematoda</taxon>
        <taxon>Chromadorea</taxon>
        <taxon>Rhabditida</taxon>
        <taxon>Rhabditina</taxon>
        <taxon>Rhabditomorpha</taxon>
        <taxon>Rhabditoidea</taxon>
        <taxon>Rhabditidae</taxon>
        <taxon>Peloderinae</taxon>
        <taxon>Caenorhabditis</taxon>
    </lineage>
</organism>
<dbReference type="EMBL" id="WUAV01000003">
    <property type="protein sequence ID" value="KAF1761575.1"/>
    <property type="molecule type" value="Genomic_DNA"/>
</dbReference>
<evidence type="ECO:0000313" key="9">
    <source>
        <dbReference type="Proteomes" id="UP000216624"/>
    </source>
</evidence>
<accession>A0A260ZAG1</accession>
<keyword evidence="3 6" id="KW-0812">Transmembrane</keyword>
<dbReference type="GO" id="GO:0005783">
    <property type="term" value="C:endoplasmic reticulum"/>
    <property type="evidence" value="ECO:0007669"/>
    <property type="project" value="TreeGrafter"/>
</dbReference>